<dbReference type="CDD" id="cd16917">
    <property type="entry name" value="HATPase_UhpB-NarQ-NarX-like"/>
    <property type="match status" value="1"/>
</dbReference>
<dbReference type="SUPFAM" id="SSF55781">
    <property type="entry name" value="GAF domain-like"/>
    <property type="match status" value="2"/>
</dbReference>
<evidence type="ECO:0000313" key="6">
    <source>
        <dbReference type="EMBL" id="MBP2328131.1"/>
    </source>
</evidence>
<dbReference type="InterPro" id="IPR036890">
    <property type="entry name" value="HATPase_C_sf"/>
</dbReference>
<keyword evidence="3" id="KW-0902">Two-component regulatory system</keyword>
<evidence type="ECO:0000259" key="5">
    <source>
        <dbReference type="SMART" id="SM00387"/>
    </source>
</evidence>
<dbReference type="InterPro" id="IPR029016">
    <property type="entry name" value="GAF-like_dom_sf"/>
</dbReference>
<reference evidence="6 7" key="1">
    <citation type="submission" date="2021-03" db="EMBL/GenBank/DDBJ databases">
        <title>Sequencing the genomes of 1000 actinobacteria strains.</title>
        <authorList>
            <person name="Klenk H.-P."/>
        </authorList>
    </citation>
    <scope>NUCLEOTIDE SEQUENCE [LARGE SCALE GENOMIC DNA]</scope>
    <source>
        <strain evidence="6 7">DSM 46670</strain>
    </source>
</reference>
<dbReference type="PANTHER" id="PTHR24421">
    <property type="entry name" value="NITRATE/NITRITE SENSOR PROTEIN NARX-RELATED"/>
    <property type="match status" value="1"/>
</dbReference>
<comment type="caution">
    <text evidence="6">The sequence shown here is derived from an EMBL/GenBank/DDBJ whole genome shotgun (WGS) entry which is preliminary data.</text>
</comment>
<proteinExistence type="predicted"/>
<dbReference type="Pfam" id="PF13185">
    <property type="entry name" value="GAF_2"/>
    <property type="match status" value="2"/>
</dbReference>
<dbReference type="Proteomes" id="UP001519332">
    <property type="component" value="Unassembled WGS sequence"/>
</dbReference>
<dbReference type="SMART" id="SM00387">
    <property type="entry name" value="HATPase_c"/>
    <property type="match status" value="1"/>
</dbReference>
<dbReference type="RefSeq" id="WP_307855498.1">
    <property type="nucleotide sequence ID" value="NZ_JAGINW010000001.1"/>
</dbReference>
<evidence type="ECO:0000313" key="7">
    <source>
        <dbReference type="Proteomes" id="UP001519332"/>
    </source>
</evidence>
<keyword evidence="2 6" id="KW-0418">Kinase</keyword>
<dbReference type="Pfam" id="PF07730">
    <property type="entry name" value="HisKA_3"/>
    <property type="match status" value="1"/>
</dbReference>
<dbReference type="InterPro" id="IPR011712">
    <property type="entry name" value="Sig_transdc_His_kin_sub3_dim/P"/>
</dbReference>
<dbReference type="InterPro" id="IPR003594">
    <property type="entry name" value="HATPase_dom"/>
</dbReference>
<dbReference type="InterPro" id="IPR003018">
    <property type="entry name" value="GAF"/>
</dbReference>
<dbReference type="GO" id="GO:0016301">
    <property type="term" value="F:kinase activity"/>
    <property type="evidence" value="ECO:0007669"/>
    <property type="project" value="UniProtKB-KW"/>
</dbReference>
<evidence type="ECO:0000259" key="4">
    <source>
        <dbReference type="SMART" id="SM00065"/>
    </source>
</evidence>
<evidence type="ECO:0000256" key="3">
    <source>
        <dbReference type="ARBA" id="ARBA00023012"/>
    </source>
</evidence>
<dbReference type="SUPFAM" id="SSF55874">
    <property type="entry name" value="ATPase domain of HSP90 chaperone/DNA topoisomerase II/histidine kinase"/>
    <property type="match status" value="1"/>
</dbReference>
<dbReference type="InterPro" id="IPR050482">
    <property type="entry name" value="Sensor_HK_TwoCompSys"/>
</dbReference>
<gene>
    <name evidence="6" type="ORF">JOF56_008516</name>
</gene>
<dbReference type="Pfam" id="PF02518">
    <property type="entry name" value="HATPase_c"/>
    <property type="match status" value="1"/>
</dbReference>
<organism evidence="6 7">
    <name type="scientific">Kibdelosporangium banguiense</name>
    <dbReference type="NCBI Taxonomy" id="1365924"/>
    <lineage>
        <taxon>Bacteria</taxon>
        <taxon>Bacillati</taxon>
        <taxon>Actinomycetota</taxon>
        <taxon>Actinomycetes</taxon>
        <taxon>Pseudonocardiales</taxon>
        <taxon>Pseudonocardiaceae</taxon>
        <taxon>Kibdelosporangium</taxon>
    </lineage>
</organism>
<dbReference type="Gene3D" id="3.30.450.40">
    <property type="match status" value="2"/>
</dbReference>
<keyword evidence="7" id="KW-1185">Reference proteome</keyword>
<feature type="domain" description="Histidine kinase/HSP90-like ATPase" evidence="5">
    <location>
        <begin position="489"/>
        <end position="582"/>
    </location>
</feature>
<keyword evidence="1" id="KW-0808">Transferase</keyword>
<dbReference type="Gene3D" id="1.20.5.1930">
    <property type="match status" value="1"/>
</dbReference>
<dbReference type="PANTHER" id="PTHR24421:SF56">
    <property type="entry name" value="OXYGEN SENSOR HISTIDINE KINASE RESPONSE REGULATOR DOST"/>
    <property type="match status" value="1"/>
</dbReference>
<feature type="domain" description="GAF" evidence="4">
    <location>
        <begin position="223"/>
        <end position="377"/>
    </location>
</feature>
<dbReference type="EMBL" id="JAGINW010000001">
    <property type="protein sequence ID" value="MBP2328131.1"/>
    <property type="molecule type" value="Genomic_DNA"/>
</dbReference>
<feature type="domain" description="GAF" evidence="4">
    <location>
        <begin position="54"/>
        <end position="202"/>
    </location>
</feature>
<sequence>MSEESADRAFPDLKQLRLDALLRELMDRAAEVLESQDRIHRLLDAVVTVASDLSLPDVLRRIVQSSIDLVGARYAAMGVLAPEGTSLQEFIYIGIDDQRRELIGDLPHGKGILGLLINHPEPIRMPDLHKHPQSYGFPPNHPPMKSFLGVPVRVRGAVFGNLYLTEKKGNDEFTEEDQTVVIALAAAAGIAIENARLFAHSQQRETWLQASTELNSALMTGQTTNGALKLVARRAAEVSGAPLVTIAMPDDTGEHLTIEVVDNPSAAELIGQQVTVANSLIGGVFASGEPRIVPNPAQASSALSELDWADEPPAILQELGSTLIVPLAAGQHVLGVLSIAKHRSQTPFLDVDLQMVQTFAAHAALAIEYARAQEYRQRLIVFEDRDRIARDLHDQVIQRLFAIGLGLQGLSRLMVKPDLGRRVAGFVEEIDQTIREIRRSIFSLQEDPGTGPVSLRGELLRVIQEGAGALGFEPTVNMDGPLDSLVPDDLRPDVLATLRETLSNAARHAQASTVLITINVDREGRGLKLAIKDDGKGMPGEPQRHSGLANITERANRWHGTCDIDTAVGSGTTITWTVPLPTQD</sequence>
<evidence type="ECO:0000256" key="1">
    <source>
        <dbReference type="ARBA" id="ARBA00022679"/>
    </source>
</evidence>
<evidence type="ECO:0000256" key="2">
    <source>
        <dbReference type="ARBA" id="ARBA00022777"/>
    </source>
</evidence>
<name>A0ABS4TUP4_9PSEU</name>
<accession>A0ABS4TUP4</accession>
<dbReference type="Gene3D" id="3.30.565.10">
    <property type="entry name" value="Histidine kinase-like ATPase, C-terminal domain"/>
    <property type="match status" value="1"/>
</dbReference>
<dbReference type="SMART" id="SM00065">
    <property type="entry name" value="GAF"/>
    <property type="match status" value="2"/>
</dbReference>
<protein>
    <submittedName>
        <fullName evidence="6">Signal transduction histidine kinase</fullName>
    </submittedName>
</protein>